<dbReference type="Pfam" id="PF00126">
    <property type="entry name" value="HTH_1"/>
    <property type="match status" value="1"/>
</dbReference>
<feature type="domain" description="HTH lysR-type" evidence="5">
    <location>
        <begin position="6"/>
        <end position="64"/>
    </location>
</feature>
<evidence type="ECO:0000256" key="3">
    <source>
        <dbReference type="ARBA" id="ARBA00023125"/>
    </source>
</evidence>
<dbReference type="AlphaFoldDB" id="A0A291HS81"/>
<dbReference type="InterPro" id="IPR036390">
    <property type="entry name" value="WH_DNA-bd_sf"/>
</dbReference>
<name>A0A291HS81_9GAMM</name>
<dbReference type="Gene3D" id="3.40.190.10">
    <property type="entry name" value="Periplasmic binding protein-like II"/>
    <property type="match status" value="2"/>
</dbReference>
<dbReference type="CDD" id="cd08412">
    <property type="entry name" value="PBP2_PAO1_like"/>
    <property type="match status" value="1"/>
</dbReference>
<protein>
    <recommendedName>
        <fullName evidence="5">HTH lysR-type domain-containing protein</fullName>
    </recommendedName>
</protein>
<dbReference type="EMBL" id="CP012621">
    <property type="protein sequence ID" value="ATG74921.1"/>
    <property type="molecule type" value="Genomic_DNA"/>
</dbReference>
<dbReference type="InterPro" id="IPR036388">
    <property type="entry name" value="WH-like_DNA-bd_sf"/>
</dbReference>
<dbReference type="Pfam" id="PF03466">
    <property type="entry name" value="LysR_substrate"/>
    <property type="match status" value="1"/>
</dbReference>
<evidence type="ECO:0000313" key="7">
    <source>
        <dbReference type="Proteomes" id="UP000217763"/>
    </source>
</evidence>
<dbReference type="InterPro" id="IPR000847">
    <property type="entry name" value="LysR_HTH_N"/>
</dbReference>
<keyword evidence="7" id="KW-1185">Reference proteome</keyword>
<dbReference type="KEGG" id="zdf:AN401_14510"/>
<gene>
    <name evidence="6" type="ORF">AN401_14510</name>
</gene>
<dbReference type="GO" id="GO:0003700">
    <property type="term" value="F:DNA-binding transcription factor activity"/>
    <property type="evidence" value="ECO:0007669"/>
    <property type="project" value="InterPro"/>
</dbReference>
<sequence>MFLVVITLHQLKVFVAVAESGGTAAAARQLHLSQPSVSLIVRNLEAELGAELFIRNPPRGLAITPFGRGKLEEARALLSRAEMFAEPQDAGPQLRGQITIGYFSSLGPPYVPALLRRLRETLPGVEVQLREGDLGSISRMLDTGQVELALTYDLGMTERPRVQLLKECRFYAALPPTHPLARQQAVSLEDLAGEALIQIDLPHSREFLMSPFWQYQLEPRIAYRTTSLEMVRGMVAQGLGVALLITRPLSDQTQDGARLVCRPIANPLPSQRLVLAHSHHFSPTPVAEAVMAEVKQMFTEEPATP</sequence>
<accession>A0A291HS81</accession>
<dbReference type="SUPFAM" id="SSF53850">
    <property type="entry name" value="Periplasmic binding protein-like II"/>
    <property type="match status" value="1"/>
</dbReference>
<reference evidence="7" key="1">
    <citation type="submission" date="2015-09" db="EMBL/GenBank/DDBJ databases">
        <authorList>
            <person name="Shao Z."/>
            <person name="Wang L."/>
        </authorList>
    </citation>
    <scope>NUCLEOTIDE SEQUENCE [LARGE SCALE GENOMIC DNA]</scope>
    <source>
        <strain evidence="7">F13-1</strain>
    </source>
</reference>
<evidence type="ECO:0000313" key="6">
    <source>
        <dbReference type="EMBL" id="ATG74921.1"/>
    </source>
</evidence>
<dbReference type="SUPFAM" id="SSF46785">
    <property type="entry name" value="Winged helix' DNA-binding domain"/>
    <property type="match status" value="1"/>
</dbReference>
<dbReference type="PANTHER" id="PTHR30346:SF0">
    <property type="entry name" value="HCA OPERON TRANSCRIPTIONAL ACTIVATOR HCAR"/>
    <property type="match status" value="1"/>
</dbReference>
<evidence type="ECO:0000256" key="4">
    <source>
        <dbReference type="ARBA" id="ARBA00023163"/>
    </source>
</evidence>
<keyword evidence="4" id="KW-0804">Transcription</keyword>
<evidence type="ECO:0000256" key="1">
    <source>
        <dbReference type="ARBA" id="ARBA00009437"/>
    </source>
</evidence>
<dbReference type="GO" id="GO:0003677">
    <property type="term" value="F:DNA binding"/>
    <property type="evidence" value="ECO:0007669"/>
    <property type="project" value="UniProtKB-KW"/>
</dbReference>
<dbReference type="PROSITE" id="PS50931">
    <property type="entry name" value="HTH_LYSR"/>
    <property type="match status" value="1"/>
</dbReference>
<evidence type="ECO:0000256" key="2">
    <source>
        <dbReference type="ARBA" id="ARBA00023015"/>
    </source>
</evidence>
<organism evidence="6 7">
    <name type="scientific">Zobellella denitrificans</name>
    <dbReference type="NCBI Taxonomy" id="347534"/>
    <lineage>
        <taxon>Bacteria</taxon>
        <taxon>Pseudomonadati</taxon>
        <taxon>Pseudomonadota</taxon>
        <taxon>Gammaproteobacteria</taxon>
        <taxon>Aeromonadales</taxon>
        <taxon>Aeromonadaceae</taxon>
        <taxon>Zobellella</taxon>
    </lineage>
</organism>
<keyword evidence="2" id="KW-0805">Transcription regulation</keyword>
<evidence type="ECO:0000259" key="5">
    <source>
        <dbReference type="PROSITE" id="PS50931"/>
    </source>
</evidence>
<dbReference type="Gene3D" id="1.10.10.10">
    <property type="entry name" value="Winged helix-like DNA-binding domain superfamily/Winged helix DNA-binding domain"/>
    <property type="match status" value="1"/>
</dbReference>
<dbReference type="InterPro" id="IPR005119">
    <property type="entry name" value="LysR_subst-bd"/>
</dbReference>
<proteinExistence type="inferred from homology"/>
<keyword evidence="3" id="KW-0238">DNA-binding</keyword>
<dbReference type="PRINTS" id="PR00039">
    <property type="entry name" value="HTHLYSR"/>
</dbReference>
<dbReference type="PANTHER" id="PTHR30346">
    <property type="entry name" value="TRANSCRIPTIONAL DUAL REGULATOR HCAR-RELATED"/>
    <property type="match status" value="1"/>
</dbReference>
<dbReference type="GO" id="GO:0032993">
    <property type="term" value="C:protein-DNA complex"/>
    <property type="evidence" value="ECO:0007669"/>
    <property type="project" value="TreeGrafter"/>
</dbReference>
<comment type="similarity">
    <text evidence="1">Belongs to the LysR transcriptional regulatory family.</text>
</comment>
<dbReference type="Proteomes" id="UP000217763">
    <property type="component" value="Chromosome"/>
</dbReference>